<sequence length="215" mass="23770">MYKGMIFDLDGTLADSVESIGTAGNKALEACGLKPQPIVSYKYFAGDGADTLIHRALAAAGDTEGKWFEKAYKEYKMVFKKDCTYKVKPFDGIPELLREAKVRGIKLSVVSNKPHERTVEVIDKLFGKDVFDMVVGQREGIARKPDPFGALEAARSFGLKPEECMYIGDTNVDMETGHRAGMFTVGVLWGFRDRAELEANHADAIVAEPKELLEL</sequence>
<dbReference type="SFLD" id="SFLDG01129">
    <property type="entry name" value="C1.5:_HAD__Beta-PGM__Phosphata"/>
    <property type="match status" value="1"/>
</dbReference>
<evidence type="ECO:0000313" key="2">
    <source>
        <dbReference type="Proteomes" id="UP000054874"/>
    </source>
</evidence>
<dbReference type="Gene3D" id="1.10.150.240">
    <property type="entry name" value="Putative phosphatase, domain 2"/>
    <property type="match status" value="1"/>
</dbReference>
<gene>
    <name evidence="1" type="ORF">ASU35_08690</name>
</gene>
<dbReference type="Pfam" id="PF13419">
    <property type="entry name" value="HAD_2"/>
    <property type="match status" value="1"/>
</dbReference>
<dbReference type="AlphaFoldDB" id="A0A0V8QGC9"/>
<dbReference type="InterPro" id="IPR050155">
    <property type="entry name" value="HAD-like_hydrolase_sf"/>
</dbReference>
<comment type="caution">
    <text evidence="1">The sequence shown here is derived from an EMBL/GenBank/DDBJ whole genome shotgun (WGS) entry which is preliminary data.</text>
</comment>
<dbReference type="GO" id="GO:0006281">
    <property type="term" value="P:DNA repair"/>
    <property type="evidence" value="ECO:0007669"/>
    <property type="project" value="TreeGrafter"/>
</dbReference>
<protein>
    <submittedName>
        <fullName evidence="1">HAD family hydrolase</fullName>
    </submittedName>
</protein>
<dbReference type="RefSeq" id="WP_058352290.1">
    <property type="nucleotide sequence ID" value="NZ_CABMMD010000124.1"/>
</dbReference>
<dbReference type="SUPFAM" id="SSF56784">
    <property type="entry name" value="HAD-like"/>
    <property type="match status" value="1"/>
</dbReference>
<dbReference type="Proteomes" id="UP000054874">
    <property type="component" value="Unassembled WGS sequence"/>
</dbReference>
<name>A0A0V8QGC9_9FIRM</name>
<proteinExistence type="predicted"/>
<dbReference type="InterPro" id="IPR006439">
    <property type="entry name" value="HAD-SF_hydro_IA"/>
</dbReference>
<dbReference type="NCBIfam" id="TIGR01509">
    <property type="entry name" value="HAD-SF-IA-v3"/>
    <property type="match status" value="1"/>
</dbReference>
<keyword evidence="2" id="KW-1185">Reference proteome</keyword>
<dbReference type="Gene3D" id="3.40.50.1000">
    <property type="entry name" value="HAD superfamily/HAD-like"/>
    <property type="match status" value="1"/>
</dbReference>
<organism evidence="1 2">
    <name type="scientific">Acetivibrio ethanolgignens</name>
    <dbReference type="NCBI Taxonomy" id="290052"/>
    <lineage>
        <taxon>Bacteria</taxon>
        <taxon>Bacillati</taxon>
        <taxon>Bacillota</taxon>
        <taxon>Clostridia</taxon>
        <taxon>Eubacteriales</taxon>
        <taxon>Oscillospiraceae</taxon>
        <taxon>Acetivibrio</taxon>
    </lineage>
</organism>
<keyword evidence="1" id="KW-0378">Hydrolase</keyword>
<reference evidence="1 2" key="1">
    <citation type="submission" date="2015-11" db="EMBL/GenBank/DDBJ databases">
        <title>Butyribacter intestini gen. nov., sp. nov., a butyric acid-producing bacterium of the family Lachnospiraceae isolated from the human faeces.</title>
        <authorList>
            <person name="Zou Y."/>
            <person name="Xue W."/>
            <person name="Luo G."/>
            <person name="Lv M."/>
        </authorList>
    </citation>
    <scope>NUCLEOTIDE SEQUENCE [LARGE SCALE GENOMIC DNA]</scope>
    <source>
        <strain evidence="1 2">ACET-33324</strain>
    </source>
</reference>
<dbReference type="InterPro" id="IPR041492">
    <property type="entry name" value="HAD_2"/>
</dbReference>
<dbReference type="SFLD" id="SFLDG01135">
    <property type="entry name" value="C1.5.6:_HAD__Beta-PGM__Phospha"/>
    <property type="match status" value="1"/>
</dbReference>
<accession>A0A0V8QGC9</accession>
<dbReference type="STRING" id="290052.ASU35_08690"/>
<dbReference type="PANTHER" id="PTHR43434">
    <property type="entry name" value="PHOSPHOGLYCOLATE PHOSPHATASE"/>
    <property type="match status" value="1"/>
</dbReference>
<evidence type="ECO:0000313" key="1">
    <source>
        <dbReference type="EMBL" id="KSV59482.1"/>
    </source>
</evidence>
<dbReference type="PRINTS" id="PR00413">
    <property type="entry name" value="HADHALOGNASE"/>
</dbReference>
<dbReference type="PANTHER" id="PTHR43434:SF1">
    <property type="entry name" value="PHOSPHOGLYCOLATE PHOSPHATASE"/>
    <property type="match status" value="1"/>
</dbReference>
<dbReference type="EMBL" id="LNAM01000124">
    <property type="protein sequence ID" value="KSV59482.1"/>
    <property type="molecule type" value="Genomic_DNA"/>
</dbReference>
<dbReference type="InterPro" id="IPR023214">
    <property type="entry name" value="HAD_sf"/>
</dbReference>
<dbReference type="InterPro" id="IPR036412">
    <property type="entry name" value="HAD-like_sf"/>
</dbReference>
<dbReference type="InterPro" id="IPR023198">
    <property type="entry name" value="PGP-like_dom2"/>
</dbReference>
<dbReference type="SFLD" id="SFLDS00003">
    <property type="entry name" value="Haloacid_Dehalogenase"/>
    <property type="match status" value="1"/>
</dbReference>
<dbReference type="OrthoDB" id="9807630at2"/>
<dbReference type="NCBIfam" id="TIGR01549">
    <property type="entry name" value="HAD-SF-IA-v1"/>
    <property type="match status" value="1"/>
</dbReference>
<dbReference type="GO" id="GO:0008967">
    <property type="term" value="F:phosphoglycolate phosphatase activity"/>
    <property type="evidence" value="ECO:0007669"/>
    <property type="project" value="TreeGrafter"/>
</dbReference>
<dbReference type="GO" id="GO:0005829">
    <property type="term" value="C:cytosol"/>
    <property type="evidence" value="ECO:0007669"/>
    <property type="project" value="TreeGrafter"/>
</dbReference>